<evidence type="ECO:0000313" key="3">
    <source>
        <dbReference type="Proteomes" id="UP000324222"/>
    </source>
</evidence>
<dbReference type="AlphaFoldDB" id="A0A5B7DML0"/>
<gene>
    <name evidence="2" type="ORF">E2C01_015295</name>
</gene>
<organism evidence="2 3">
    <name type="scientific">Portunus trituberculatus</name>
    <name type="common">Swimming crab</name>
    <name type="synonym">Neptunus trituberculatus</name>
    <dbReference type="NCBI Taxonomy" id="210409"/>
    <lineage>
        <taxon>Eukaryota</taxon>
        <taxon>Metazoa</taxon>
        <taxon>Ecdysozoa</taxon>
        <taxon>Arthropoda</taxon>
        <taxon>Crustacea</taxon>
        <taxon>Multicrustacea</taxon>
        <taxon>Malacostraca</taxon>
        <taxon>Eumalacostraca</taxon>
        <taxon>Eucarida</taxon>
        <taxon>Decapoda</taxon>
        <taxon>Pleocyemata</taxon>
        <taxon>Brachyura</taxon>
        <taxon>Eubrachyura</taxon>
        <taxon>Portunoidea</taxon>
        <taxon>Portunidae</taxon>
        <taxon>Portuninae</taxon>
        <taxon>Portunus</taxon>
    </lineage>
</organism>
<name>A0A5B7DML0_PORTR</name>
<accession>A0A5B7DML0</accession>
<sequence>MLLRPVPLHPSLPCPTPTESGRRRGPHSARRVGRGEQQRQGGVPGRHSNLRRATADGVLMPGDRACICTGSPYTWPVGVCPHLHNGVNSQANI</sequence>
<proteinExistence type="predicted"/>
<evidence type="ECO:0000256" key="1">
    <source>
        <dbReference type="SAM" id="MobiDB-lite"/>
    </source>
</evidence>
<feature type="compositionally biased region" description="Pro residues" evidence="1">
    <location>
        <begin position="7"/>
        <end position="16"/>
    </location>
</feature>
<feature type="compositionally biased region" description="Basic residues" evidence="1">
    <location>
        <begin position="23"/>
        <end position="32"/>
    </location>
</feature>
<evidence type="ECO:0000313" key="2">
    <source>
        <dbReference type="EMBL" id="MPC22284.1"/>
    </source>
</evidence>
<keyword evidence="3" id="KW-1185">Reference proteome</keyword>
<protein>
    <submittedName>
        <fullName evidence="2">Uncharacterized protein</fullName>
    </submittedName>
</protein>
<dbReference type="Proteomes" id="UP000324222">
    <property type="component" value="Unassembled WGS sequence"/>
</dbReference>
<feature type="region of interest" description="Disordered" evidence="1">
    <location>
        <begin position="1"/>
        <end position="56"/>
    </location>
</feature>
<dbReference type="EMBL" id="VSRR010001070">
    <property type="protein sequence ID" value="MPC22284.1"/>
    <property type="molecule type" value="Genomic_DNA"/>
</dbReference>
<reference evidence="2 3" key="1">
    <citation type="submission" date="2019-05" db="EMBL/GenBank/DDBJ databases">
        <title>Another draft genome of Portunus trituberculatus and its Hox gene families provides insights of decapod evolution.</title>
        <authorList>
            <person name="Jeong J.-H."/>
            <person name="Song I."/>
            <person name="Kim S."/>
            <person name="Choi T."/>
            <person name="Kim D."/>
            <person name="Ryu S."/>
            <person name="Kim W."/>
        </authorList>
    </citation>
    <scope>NUCLEOTIDE SEQUENCE [LARGE SCALE GENOMIC DNA]</scope>
    <source>
        <tissue evidence="2">Muscle</tissue>
    </source>
</reference>
<comment type="caution">
    <text evidence="2">The sequence shown here is derived from an EMBL/GenBank/DDBJ whole genome shotgun (WGS) entry which is preliminary data.</text>
</comment>